<dbReference type="SMART" id="SM00513">
    <property type="entry name" value="SAP"/>
    <property type="match status" value="1"/>
</dbReference>
<feature type="region of interest" description="Disordered" evidence="3">
    <location>
        <begin position="159"/>
        <end position="187"/>
    </location>
</feature>
<dbReference type="GO" id="GO:0016973">
    <property type="term" value="P:poly(A)+ mRNA export from nucleus"/>
    <property type="evidence" value="ECO:0007669"/>
    <property type="project" value="TreeGrafter"/>
</dbReference>
<dbReference type="InterPro" id="IPR040746">
    <property type="entry name" value="THO1_MOS11_C"/>
</dbReference>
<sequence length="187" mass="20624">MAAYAQKTVKQLQKELESRQLATNGIKKDLVARLETDDAEKGEEKPAGSKEEIPEVQEEPAKEEDKEAPVPEAKPESPAVAPAESAAVADTVTDVKPAEPESKPFSPEEAKTKALEHLQVKLRRAQKFADDQTTIDSLQRQIARIQKFGLDQTTQLARELGLGQGPQNTIARHNKKKTSHKGTKNKR</sequence>
<feature type="compositionally biased region" description="Basic and acidic residues" evidence="3">
    <location>
        <begin position="42"/>
        <end position="75"/>
    </location>
</feature>
<feature type="compositionally biased region" description="Low complexity" evidence="3">
    <location>
        <begin position="76"/>
        <end position="89"/>
    </location>
</feature>
<feature type="compositionally biased region" description="Basic and acidic residues" evidence="3">
    <location>
        <begin position="96"/>
        <end position="112"/>
    </location>
</feature>
<comment type="similarity">
    <text evidence="2">Belongs to the SAP domain-containing ribonucleoprotein family.</text>
</comment>
<organism evidence="5 6">
    <name type="scientific">Lachancea nothofagi CBS 11611</name>
    <dbReference type="NCBI Taxonomy" id="1266666"/>
    <lineage>
        <taxon>Eukaryota</taxon>
        <taxon>Fungi</taxon>
        <taxon>Dikarya</taxon>
        <taxon>Ascomycota</taxon>
        <taxon>Saccharomycotina</taxon>
        <taxon>Saccharomycetes</taxon>
        <taxon>Saccharomycetales</taxon>
        <taxon>Saccharomycetaceae</taxon>
        <taxon>Lachancea</taxon>
    </lineage>
</organism>
<dbReference type="InterPro" id="IPR052240">
    <property type="entry name" value="SAP_domain_ribonucleoprotein"/>
</dbReference>
<protein>
    <submittedName>
        <fullName evidence="5">LANO_0B07030g1_1</fullName>
    </submittedName>
</protein>
<accession>A0A1G4IZP1</accession>
<dbReference type="Pfam" id="PF18592">
    <property type="entry name" value="Tho1_MOS11_C"/>
    <property type="match status" value="1"/>
</dbReference>
<evidence type="ECO:0000259" key="4">
    <source>
        <dbReference type="SMART" id="SM00513"/>
    </source>
</evidence>
<proteinExistence type="inferred from homology"/>
<dbReference type="Gene3D" id="1.10.720.30">
    <property type="entry name" value="SAP domain"/>
    <property type="match status" value="1"/>
</dbReference>
<evidence type="ECO:0000256" key="1">
    <source>
        <dbReference type="ARBA" id="ARBA00022553"/>
    </source>
</evidence>
<keyword evidence="1" id="KW-0597">Phosphoprotein</keyword>
<dbReference type="InterPro" id="IPR003034">
    <property type="entry name" value="SAP_dom"/>
</dbReference>
<reference evidence="6" key="1">
    <citation type="submission" date="2016-03" db="EMBL/GenBank/DDBJ databases">
        <authorList>
            <person name="Devillers Hugo."/>
        </authorList>
    </citation>
    <scope>NUCLEOTIDE SEQUENCE [LARGE SCALE GENOMIC DNA]</scope>
</reference>
<evidence type="ECO:0000256" key="3">
    <source>
        <dbReference type="SAM" id="MobiDB-lite"/>
    </source>
</evidence>
<feature type="compositionally biased region" description="Basic and acidic residues" evidence="3">
    <location>
        <begin position="26"/>
        <end position="36"/>
    </location>
</feature>
<dbReference type="PANTHER" id="PTHR46551:SF1">
    <property type="entry name" value="SAP DOMAIN-CONTAINING RIBONUCLEOPROTEIN"/>
    <property type="match status" value="1"/>
</dbReference>
<feature type="domain" description="SAP" evidence="4">
    <location>
        <begin position="4"/>
        <end position="38"/>
    </location>
</feature>
<gene>
    <name evidence="5" type="ORF">LANO_0B07030G</name>
</gene>
<dbReference type="GO" id="GO:0005634">
    <property type="term" value="C:nucleus"/>
    <property type="evidence" value="ECO:0007669"/>
    <property type="project" value="TreeGrafter"/>
</dbReference>
<dbReference type="OrthoDB" id="445357at2759"/>
<evidence type="ECO:0000256" key="2">
    <source>
        <dbReference type="ARBA" id="ARBA00046328"/>
    </source>
</evidence>
<dbReference type="EMBL" id="LT598450">
    <property type="protein sequence ID" value="SCU82635.1"/>
    <property type="molecule type" value="Genomic_DNA"/>
</dbReference>
<feature type="compositionally biased region" description="Basic residues" evidence="3">
    <location>
        <begin position="172"/>
        <end position="187"/>
    </location>
</feature>
<dbReference type="InterPro" id="IPR036361">
    <property type="entry name" value="SAP_dom_sf"/>
</dbReference>
<dbReference type="Proteomes" id="UP000189911">
    <property type="component" value="Chromosome B"/>
</dbReference>
<feature type="region of interest" description="Disordered" evidence="3">
    <location>
        <begin position="16"/>
        <end position="112"/>
    </location>
</feature>
<evidence type="ECO:0000313" key="6">
    <source>
        <dbReference type="Proteomes" id="UP000189911"/>
    </source>
</evidence>
<name>A0A1G4IZP1_9SACH</name>
<dbReference type="AlphaFoldDB" id="A0A1G4IZP1"/>
<evidence type="ECO:0000313" key="5">
    <source>
        <dbReference type="EMBL" id="SCU82635.1"/>
    </source>
</evidence>
<dbReference type="SUPFAM" id="SSF68906">
    <property type="entry name" value="SAP domain"/>
    <property type="match status" value="1"/>
</dbReference>
<keyword evidence="6" id="KW-1185">Reference proteome</keyword>
<dbReference type="PANTHER" id="PTHR46551">
    <property type="entry name" value="SAP DOMAIN-CONTAINING RIBONUCLEOPROTEIN"/>
    <property type="match status" value="1"/>
</dbReference>
<dbReference type="Pfam" id="PF02037">
    <property type="entry name" value="SAP"/>
    <property type="match status" value="1"/>
</dbReference>